<evidence type="ECO:0000313" key="2">
    <source>
        <dbReference type="Proteomes" id="UP001501116"/>
    </source>
</evidence>
<dbReference type="InterPro" id="IPR027266">
    <property type="entry name" value="TrmE/GcvT-like"/>
</dbReference>
<keyword evidence="2" id="KW-1185">Reference proteome</keyword>
<dbReference type="SUPFAM" id="SSF103025">
    <property type="entry name" value="Folate-binding domain"/>
    <property type="match status" value="1"/>
</dbReference>
<dbReference type="Gene3D" id="3.30.1360.120">
    <property type="entry name" value="Probable tRNA modification gtpase trme, domain 1"/>
    <property type="match status" value="1"/>
</dbReference>
<protein>
    <submittedName>
        <fullName evidence="1">Sarcosine oxidase subunit gamma family protein</fullName>
    </submittedName>
</protein>
<comment type="caution">
    <text evidence="1">The sequence shown here is derived from an EMBL/GenBank/DDBJ whole genome shotgun (WGS) entry which is preliminary data.</text>
</comment>
<sequence>MTVSTLVRHSPLEDWAPRFAALEPAVVLAERPFLAQLTLRVAPGQHSAVSTALGCPLPERPCTATAGAGLDVLWLGPDEYLVLGAPGTESALLSLVDGLCRSAVDTSAQRTTVDLSGPHARDVLAHGCAVDLHPLSSPPGTCVQTLLARAGVVLVARGGDAFTVLVRSSFAGYLAAWLVDAATEYVGES</sequence>
<accession>A0ABP5D1X5</accession>
<dbReference type="Proteomes" id="UP001501116">
    <property type="component" value="Unassembled WGS sequence"/>
</dbReference>
<name>A0ABP5D1X5_9PSEU</name>
<dbReference type="Gene3D" id="3.30.70.1520">
    <property type="entry name" value="Heterotetrameric sarcosine oxidase"/>
    <property type="match status" value="1"/>
</dbReference>
<dbReference type="EMBL" id="BAAANN010000021">
    <property type="protein sequence ID" value="GAA1971225.1"/>
    <property type="molecule type" value="Genomic_DNA"/>
</dbReference>
<evidence type="ECO:0000313" key="1">
    <source>
        <dbReference type="EMBL" id="GAA1971225.1"/>
    </source>
</evidence>
<reference evidence="2" key="1">
    <citation type="journal article" date="2019" name="Int. J. Syst. Evol. Microbiol.">
        <title>The Global Catalogue of Microorganisms (GCM) 10K type strain sequencing project: providing services to taxonomists for standard genome sequencing and annotation.</title>
        <authorList>
            <consortium name="The Broad Institute Genomics Platform"/>
            <consortium name="The Broad Institute Genome Sequencing Center for Infectious Disease"/>
            <person name="Wu L."/>
            <person name="Ma J."/>
        </authorList>
    </citation>
    <scope>NUCLEOTIDE SEQUENCE [LARGE SCALE GENOMIC DNA]</scope>
    <source>
        <strain evidence="2">JCM 14545</strain>
    </source>
</reference>
<gene>
    <name evidence="1" type="ORF">GCM10009754_51710</name>
</gene>
<dbReference type="RefSeq" id="WP_344423992.1">
    <property type="nucleotide sequence ID" value="NZ_BAAANN010000021.1"/>
</dbReference>
<dbReference type="Pfam" id="PF04268">
    <property type="entry name" value="SoxG"/>
    <property type="match status" value="1"/>
</dbReference>
<dbReference type="InterPro" id="IPR007375">
    <property type="entry name" value="SoxG"/>
</dbReference>
<proteinExistence type="predicted"/>
<organism evidence="1 2">
    <name type="scientific">Amycolatopsis minnesotensis</name>
    <dbReference type="NCBI Taxonomy" id="337894"/>
    <lineage>
        <taxon>Bacteria</taxon>
        <taxon>Bacillati</taxon>
        <taxon>Actinomycetota</taxon>
        <taxon>Actinomycetes</taxon>
        <taxon>Pseudonocardiales</taxon>
        <taxon>Pseudonocardiaceae</taxon>
        <taxon>Amycolatopsis</taxon>
    </lineage>
</organism>